<protein>
    <submittedName>
        <fullName evidence="2">Uncharacterized protein</fullName>
    </submittedName>
</protein>
<dbReference type="AlphaFoldDB" id="A0A8D9A8B7"/>
<feature type="transmembrane region" description="Helical" evidence="1">
    <location>
        <begin position="101"/>
        <end position="122"/>
    </location>
</feature>
<reference evidence="2" key="1">
    <citation type="submission" date="2021-05" db="EMBL/GenBank/DDBJ databases">
        <authorList>
            <person name="Alioto T."/>
            <person name="Alioto T."/>
            <person name="Gomez Garrido J."/>
        </authorList>
    </citation>
    <scope>NUCLEOTIDE SEQUENCE</scope>
</reference>
<keyword evidence="1" id="KW-0472">Membrane</keyword>
<dbReference type="EMBL" id="HBUF01557525">
    <property type="protein sequence ID" value="CAG6760760.1"/>
    <property type="molecule type" value="Transcribed_RNA"/>
</dbReference>
<keyword evidence="1" id="KW-0812">Transmembrane</keyword>
<dbReference type="EMBL" id="HBUF01557523">
    <property type="protein sequence ID" value="CAG6760757.1"/>
    <property type="molecule type" value="Transcribed_RNA"/>
</dbReference>
<evidence type="ECO:0000313" key="2">
    <source>
        <dbReference type="EMBL" id="CAG6760757.1"/>
    </source>
</evidence>
<evidence type="ECO:0000256" key="1">
    <source>
        <dbReference type="SAM" id="Phobius"/>
    </source>
</evidence>
<proteinExistence type="predicted"/>
<sequence length="123" mass="14420">MAKHVKIYKMAIISAPANSKEKVITSNNTLYPTFLHAKIMWLKSCKRCDNFDDTNFALLKNLKNVGYRVLPSSHRTNLFCFFVFCYFLFLLYSSRVSTRTYFLLFLLIASAWLTFNLIFTFLS</sequence>
<accession>A0A8D9A8B7</accession>
<name>A0A8D9A8B7_9HEMI</name>
<feature type="transmembrane region" description="Helical" evidence="1">
    <location>
        <begin position="78"/>
        <end position="95"/>
    </location>
</feature>
<organism evidence="2">
    <name type="scientific">Cacopsylla melanoneura</name>
    <dbReference type="NCBI Taxonomy" id="428564"/>
    <lineage>
        <taxon>Eukaryota</taxon>
        <taxon>Metazoa</taxon>
        <taxon>Ecdysozoa</taxon>
        <taxon>Arthropoda</taxon>
        <taxon>Hexapoda</taxon>
        <taxon>Insecta</taxon>
        <taxon>Pterygota</taxon>
        <taxon>Neoptera</taxon>
        <taxon>Paraneoptera</taxon>
        <taxon>Hemiptera</taxon>
        <taxon>Sternorrhyncha</taxon>
        <taxon>Psylloidea</taxon>
        <taxon>Psyllidae</taxon>
        <taxon>Psyllinae</taxon>
        <taxon>Cacopsylla</taxon>
    </lineage>
</organism>
<keyword evidence="1" id="KW-1133">Transmembrane helix</keyword>